<comment type="caution">
    <text evidence="1">The sequence shown here is derived from an EMBL/GenBank/DDBJ whole genome shotgun (WGS) entry which is preliminary data.</text>
</comment>
<dbReference type="RefSeq" id="WP_135433736.1">
    <property type="nucleotide sequence ID" value="NZ_RPEM01000019.1"/>
</dbReference>
<dbReference type="EMBL" id="RPEM01000019">
    <property type="protein sequence ID" value="TGD41579.1"/>
    <property type="molecule type" value="Genomic_DNA"/>
</dbReference>
<accession>A0ABY2KI70</accession>
<dbReference type="Proteomes" id="UP000297741">
    <property type="component" value="Unassembled WGS sequence"/>
</dbReference>
<evidence type="ECO:0000313" key="2">
    <source>
        <dbReference type="Proteomes" id="UP000297741"/>
    </source>
</evidence>
<reference evidence="1 2" key="1">
    <citation type="submission" date="2018-11" db="EMBL/GenBank/DDBJ databases">
        <title>Tabrizicola sp. isolated from sediment of alpine lake.</title>
        <authorList>
            <person name="Liu Z."/>
        </authorList>
    </citation>
    <scope>NUCLEOTIDE SEQUENCE [LARGE SCALE GENOMIC DNA]</scope>
    <source>
        <strain evidence="1 2">DRYC-M-16</strain>
    </source>
</reference>
<gene>
    <name evidence="1" type="ORF">EEB11_17925</name>
</gene>
<protein>
    <submittedName>
        <fullName evidence="1">Uncharacterized protein</fullName>
    </submittedName>
</protein>
<sequence length="95" mass="11067">MITSEEALERSSGRILLHYGEGYSVYDLQSLVRRLAALELLVEVYPGGTLERVEMYFFNNRIPKIFEFSESTEIVFLAESFAERYNLGKFEDEDQ</sequence>
<keyword evidence="2" id="KW-1185">Reference proteome</keyword>
<evidence type="ECO:0000313" key="1">
    <source>
        <dbReference type="EMBL" id="TGD41579.1"/>
    </source>
</evidence>
<proteinExistence type="predicted"/>
<name>A0ABY2KI70_9RHOB</name>
<organism evidence="1 2">
    <name type="scientific">Pseudotabrizicola sediminis</name>
    <dbReference type="NCBI Taxonomy" id="2486418"/>
    <lineage>
        <taxon>Bacteria</taxon>
        <taxon>Pseudomonadati</taxon>
        <taxon>Pseudomonadota</taxon>
        <taxon>Alphaproteobacteria</taxon>
        <taxon>Rhodobacterales</taxon>
        <taxon>Paracoccaceae</taxon>
        <taxon>Pseudotabrizicola</taxon>
    </lineage>
</organism>